<name>A0A1L9P1V6_9RHOB</name>
<evidence type="ECO:0000313" key="2">
    <source>
        <dbReference type="Proteomes" id="UP000184514"/>
    </source>
</evidence>
<dbReference type="STRING" id="696762.PFRI_03410"/>
<dbReference type="Proteomes" id="UP000184514">
    <property type="component" value="Unassembled WGS sequence"/>
</dbReference>
<accession>A0A1L9P1V6</accession>
<evidence type="ECO:0000313" key="1">
    <source>
        <dbReference type="EMBL" id="OJI95413.1"/>
    </source>
</evidence>
<dbReference type="AlphaFoldDB" id="A0A1L9P1V6"/>
<protein>
    <recommendedName>
        <fullName evidence="3">2,5-dihydroxypyridine 5,6-dioxygenase</fullName>
    </recommendedName>
</protein>
<dbReference type="OrthoDB" id="7060208at2"/>
<evidence type="ECO:0008006" key="3">
    <source>
        <dbReference type="Google" id="ProtNLM"/>
    </source>
</evidence>
<dbReference type="RefSeq" id="WP_072629042.1">
    <property type="nucleotide sequence ID" value="NZ_JABBAN010000075.1"/>
</dbReference>
<comment type="caution">
    <text evidence="1">The sequence shown here is derived from an EMBL/GenBank/DDBJ whole genome shotgun (WGS) entry which is preliminary data.</text>
</comment>
<reference evidence="1 2" key="1">
    <citation type="submission" date="2016-10" db="EMBL/GenBank/DDBJ databases">
        <title>Genome sequence of Planktotalea frisia SH6-1.</title>
        <authorList>
            <person name="Poehlein A."/>
            <person name="Bakenhus I."/>
            <person name="Voget S."/>
            <person name="Brinkhoff T."/>
            <person name="Simon M."/>
        </authorList>
    </citation>
    <scope>NUCLEOTIDE SEQUENCE [LARGE SCALE GENOMIC DNA]</scope>
    <source>
        <strain evidence="1 2">SH6-1</strain>
    </source>
</reference>
<proteinExistence type="predicted"/>
<dbReference type="EMBL" id="MLCB01000025">
    <property type="protein sequence ID" value="OJI95413.1"/>
    <property type="molecule type" value="Genomic_DNA"/>
</dbReference>
<organism evidence="1 2">
    <name type="scientific">Planktotalea frisia</name>
    <dbReference type="NCBI Taxonomy" id="696762"/>
    <lineage>
        <taxon>Bacteria</taxon>
        <taxon>Pseudomonadati</taxon>
        <taxon>Pseudomonadota</taxon>
        <taxon>Alphaproteobacteria</taxon>
        <taxon>Rhodobacterales</taxon>
        <taxon>Paracoccaceae</taxon>
        <taxon>Planktotalea</taxon>
    </lineage>
</organism>
<keyword evidence="2" id="KW-1185">Reference proteome</keyword>
<sequence length="370" mass="39981">MQQSYHERFAKGARNLLINCAGCATGDKLLIVCETDTVGYYDPSMGHAIQAVGAQFGLITEIVGVPLNRDVCDPDPSLVAKMAAADCTLFLARLGDQIRFRSKSTDTVQVVSYALDGQMLASPFGTIEHQAMEALRDLINGAICGADEVHVTCPAGTDFRGSYQGAPLAGSDTTLKRFPVSVYAPIPADGFRGRIAQNGFLTGTGSQYYTPWSCGLEETLFVNFERNRITGFTGSQKDVSAATAHYEFVGRKYGLDTYYVHSWHGGIHPGCAFDDPAGTHFERWSGGAFGNPRLMHFHTCGAYPPGEISLNILDATVRLDGVAVWEGGRLRPERIRGGRALRERFADLCASFKDPATSVGQAACGQLRFA</sequence>
<gene>
    <name evidence="1" type="ORF">PFRI_03410</name>
</gene>